<evidence type="ECO:0000256" key="1">
    <source>
        <dbReference type="ARBA" id="ARBA00004196"/>
    </source>
</evidence>
<dbReference type="SUPFAM" id="SSF53807">
    <property type="entry name" value="Helical backbone' metal receptor"/>
    <property type="match status" value="1"/>
</dbReference>
<dbReference type="InterPro" id="IPR051313">
    <property type="entry name" value="Bact_iron-sidero_bind"/>
</dbReference>
<protein>
    <submittedName>
        <fullName evidence="6">ABC transporter substrate-binding protein</fullName>
    </submittedName>
</protein>
<keyword evidence="3" id="KW-0813">Transport</keyword>
<evidence type="ECO:0000256" key="3">
    <source>
        <dbReference type="ARBA" id="ARBA00022448"/>
    </source>
</evidence>
<dbReference type="Proteomes" id="UP000253868">
    <property type="component" value="Chromosome"/>
</dbReference>
<dbReference type="PANTHER" id="PTHR30532:SF24">
    <property type="entry name" value="FERRIC ENTEROBACTIN-BINDING PERIPLASMIC PROTEIN FEPB"/>
    <property type="match status" value="1"/>
</dbReference>
<evidence type="ECO:0000256" key="2">
    <source>
        <dbReference type="ARBA" id="ARBA00008814"/>
    </source>
</evidence>
<gene>
    <name evidence="6" type="ORF">DVK44_00685</name>
</gene>
<dbReference type="PANTHER" id="PTHR30532">
    <property type="entry name" value="IRON III DICITRATE-BINDING PERIPLASMIC PROTEIN"/>
    <property type="match status" value="1"/>
</dbReference>
<comment type="similarity">
    <text evidence="2">Belongs to the bacterial solute-binding protein 8 family.</text>
</comment>
<proteinExistence type="inferred from homology"/>
<dbReference type="GO" id="GO:1901678">
    <property type="term" value="P:iron coordination entity transport"/>
    <property type="evidence" value="ECO:0007669"/>
    <property type="project" value="UniProtKB-ARBA"/>
</dbReference>
<dbReference type="KEGG" id="spad:DVK44_00685"/>
<name>A0A345HIB3_9ACTN</name>
<dbReference type="GO" id="GO:0030288">
    <property type="term" value="C:outer membrane-bounded periplasmic space"/>
    <property type="evidence" value="ECO:0007669"/>
    <property type="project" value="TreeGrafter"/>
</dbReference>
<feature type="domain" description="Fe/B12 periplasmic-binding" evidence="5">
    <location>
        <begin position="65"/>
        <end position="253"/>
    </location>
</feature>
<sequence>MNPGNSWEFTDDRGHLTVADHHPARVVAYIQAGATLWDHGLRPLGIFGSHHDGDAPDPAKAGELPLAELHHFGAGSALDMDALLAAEPDLIVAVSYGGGQVYGIDPEAAKHLEERIPVVVIEVGKDRSLDGVRDRFSALARSLRTPVRPAEAELERAEERLRAVVAARPGGPGVLALSAAGAESAYLARPGTWPDLRALTELGVALIEPAEDGGANWRTAPWSEAAALAPGIVLADVRANAAPRDTLLANADWRTLEESARIVPWNPEAPSSHRAHARFLDAVSDALEAVAADDAA</sequence>
<dbReference type="RefSeq" id="WP_114657678.1">
    <property type="nucleotide sequence ID" value="NZ_CP031194.1"/>
</dbReference>
<dbReference type="InterPro" id="IPR002491">
    <property type="entry name" value="ABC_transptr_periplasmic_BD"/>
</dbReference>
<dbReference type="Pfam" id="PF01497">
    <property type="entry name" value="Peripla_BP_2"/>
    <property type="match status" value="1"/>
</dbReference>
<dbReference type="EMBL" id="CP031194">
    <property type="protein sequence ID" value="AXG76437.1"/>
    <property type="molecule type" value="Genomic_DNA"/>
</dbReference>
<evidence type="ECO:0000313" key="6">
    <source>
        <dbReference type="EMBL" id="AXG76437.1"/>
    </source>
</evidence>
<organism evidence="6 7">
    <name type="scientific">Streptomyces paludis</name>
    <dbReference type="NCBI Taxonomy" id="2282738"/>
    <lineage>
        <taxon>Bacteria</taxon>
        <taxon>Bacillati</taxon>
        <taxon>Actinomycetota</taxon>
        <taxon>Actinomycetes</taxon>
        <taxon>Kitasatosporales</taxon>
        <taxon>Streptomycetaceae</taxon>
        <taxon>Streptomyces</taxon>
    </lineage>
</organism>
<evidence type="ECO:0000259" key="5">
    <source>
        <dbReference type="Pfam" id="PF01497"/>
    </source>
</evidence>
<dbReference type="AlphaFoldDB" id="A0A345HIB3"/>
<accession>A0A345HIB3</accession>
<evidence type="ECO:0000256" key="4">
    <source>
        <dbReference type="ARBA" id="ARBA00022729"/>
    </source>
</evidence>
<keyword evidence="4" id="KW-0732">Signal</keyword>
<evidence type="ECO:0000313" key="7">
    <source>
        <dbReference type="Proteomes" id="UP000253868"/>
    </source>
</evidence>
<comment type="subcellular location">
    <subcellularLocation>
        <location evidence="1">Cell envelope</location>
    </subcellularLocation>
</comment>
<dbReference type="OrthoDB" id="7941913at2"/>
<dbReference type="Gene3D" id="3.40.50.1980">
    <property type="entry name" value="Nitrogenase molybdenum iron protein domain"/>
    <property type="match status" value="2"/>
</dbReference>
<reference evidence="7" key="1">
    <citation type="submission" date="2018-07" db="EMBL/GenBank/DDBJ databases">
        <authorList>
            <person name="Zhao J."/>
        </authorList>
    </citation>
    <scope>NUCLEOTIDE SEQUENCE [LARGE SCALE GENOMIC DNA]</scope>
    <source>
        <strain evidence="7">GSSD-12</strain>
    </source>
</reference>
<keyword evidence="7" id="KW-1185">Reference proteome</keyword>